<protein>
    <submittedName>
        <fullName evidence="2">Glycosyltransferase family 2 protein</fullName>
        <ecNumber evidence="2">2.4.-.-</ecNumber>
    </submittedName>
</protein>
<dbReference type="EMBL" id="JAUHMF010000002">
    <property type="protein sequence ID" value="MDT8898298.1"/>
    <property type="molecule type" value="Genomic_DNA"/>
</dbReference>
<dbReference type="RefSeq" id="WP_315624957.1">
    <property type="nucleotide sequence ID" value="NZ_JAUHMF010000002.1"/>
</dbReference>
<evidence type="ECO:0000313" key="2">
    <source>
        <dbReference type="EMBL" id="MDT8898298.1"/>
    </source>
</evidence>
<keyword evidence="2" id="KW-0808">Transferase</keyword>
<sequence>MAERNLMTDLPLVSIVTPSFNQARFLEATIQSVLSQDYPRLEYLIVDGGSTDGSVEIIQKYADRLAWWISEPDRGQTDAINKGFAHAHGEILAWLNSDDTYEPGAVSEAVAYLQAHPEVGMVYGDANYIDEYGRVIGRFPAAQTDYRRLRRGYVHIPQQAAFFRAALWRKVGPLDPTFYFAMDYDLWVRLAREAPLHYVPRVWANFRLHSDAKTIMADDRCWPEMLRVHFRDGGSWFSPIVAKYLVRKVVAPYLRWRRRRLFRRYNQGRGE</sequence>
<gene>
    <name evidence="2" type="ORF">QYE77_08460</name>
</gene>
<dbReference type="PANTHER" id="PTHR43685">
    <property type="entry name" value="GLYCOSYLTRANSFERASE"/>
    <property type="match status" value="1"/>
</dbReference>
<comment type="caution">
    <text evidence="2">The sequence shown here is derived from an EMBL/GenBank/DDBJ whole genome shotgun (WGS) entry which is preliminary data.</text>
</comment>
<reference evidence="2 3" key="1">
    <citation type="submission" date="2023-07" db="EMBL/GenBank/DDBJ databases">
        <title>Novel species of Thermanaerothrix with wide hydrolytic capabilities.</title>
        <authorList>
            <person name="Zayulina K.S."/>
            <person name="Podosokorskaya O.A."/>
            <person name="Elcheninov A.G."/>
        </authorList>
    </citation>
    <scope>NUCLEOTIDE SEQUENCE [LARGE SCALE GENOMIC DNA]</scope>
    <source>
        <strain evidence="2 3">4228-RoL</strain>
    </source>
</reference>
<proteinExistence type="predicted"/>
<keyword evidence="3" id="KW-1185">Reference proteome</keyword>
<dbReference type="Proteomes" id="UP001254165">
    <property type="component" value="Unassembled WGS sequence"/>
</dbReference>
<dbReference type="InterPro" id="IPR001173">
    <property type="entry name" value="Glyco_trans_2-like"/>
</dbReference>
<dbReference type="GO" id="GO:0016757">
    <property type="term" value="F:glycosyltransferase activity"/>
    <property type="evidence" value="ECO:0007669"/>
    <property type="project" value="UniProtKB-KW"/>
</dbReference>
<name>A0ABU3NN72_9CHLR</name>
<keyword evidence="2" id="KW-0328">Glycosyltransferase</keyword>
<dbReference type="SUPFAM" id="SSF53448">
    <property type="entry name" value="Nucleotide-diphospho-sugar transferases"/>
    <property type="match status" value="1"/>
</dbReference>
<dbReference type="CDD" id="cd06433">
    <property type="entry name" value="GT_2_WfgS_like"/>
    <property type="match status" value="1"/>
</dbReference>
<dbReference type="Pfam" id="PF00535">
    <property type="entry name" value="Glycos_transf_2"/>
    <property type="match status" value="1"/>
</dbReference>
<accession>A0ABU3NN72</accession>
<evidence type="ECO:0000313" key="3">
    <source>
        <dbReference type="Proteomes" id="UP001254165"/>
    </source>
</evidence>
<dbReference type="Gene3D" id="3.90.550.10">
    <property type="entry name" value="Spore Coat Polysaccharide Biosynthesis Protein SpsA, Chain A"/>
    <property type="match status" value="1"/>
</dbReference>
<dbReference type="EC" id="2.4.-.-" evidence="2"/>
<dbReference type="InterPro" id="IPR050834">
    <property type="entry name" value="Glycosyltransf_2"/>
</dbReference>
<dbReference type="PANTHER" id="PTHR43685:SF2">
    <property type="entry name" value="GLYCOSYLTRANSFERASE 2-LIKE DOMAIN-CONTAINING PROTEIN"/>
    <property type="match status" value="1"/>
</dbReference>
<dbReference type="InterPro" id="IPR029044">
    <property type="entry name" value="Nucleotide-diphossugar_trans"/>
</dbReference>
<evidence type="ECO:0000259" key="1">
    <source>
        <dbReference type="Pfam" id="PF00535"/>
    </source>
</evidence>
<feature type="domain" description="Glycosyltransferase 2-like" evidence="1">
    <location>
        <begin position="14"/>
        <end position="167"/>
    </location>
</feature>
<organism evidence="2 3">
    <name type="scientific">Thermanaerothrix solaris</name>
    <dbReference type="NCBI Taxonomy" id="3058434"/>
    <lineage>
        <taxon>Bacteria</taxon>
        <taxon>Bacillati</taxon>
        <taxon>Chloroflexota</taxon>
        <taxon>Anaerolineae</taxon>
        <taxon>Anaerolineales</taxon>
        <taxon>Anaerolineaceae</taxon>
        <taxon>Thermanaerothrix</taxon>
    </lineage>
</organism>